<comment type="similarity">
    <text evidence="2">Belongs to the GtrA family.</text>
</comment>
<dbReference type="STRING" id="1802115.A2756_02750"/>
<dbReference type="InterPro" id="IPR051401">
    <property type="entry name" value="GtrA_CellWall_Glycosyl"/>
</dbReference>
<name>A0A1G2G7B7_9BACT</name>
<evidence type="ECO:0000313" key="9">
    <source>
        <dbReference type="Proteomes" id="UP000177785"/>
    </source>
</evidence>
<dbReference type="Pfam" id="PF04138">
    <property type="entry name" value="GtrA_DPMS_TM"/>
    <property type="match status" value="1"/>
</dbReference>
<feature type="domain" description="GtrA/DPMS transmembrane" evidence="7">
    <location>
        <begin position="85"/>
        <end position="215"/>
    </location>
</feature>
<dbReference type="PANTHER" id="PTHR38459">
    <property type="entry name" value="PROPHAGE BACTOPRENOL-LINKED GLUCOSE TRANSLOCASE HOMOLOG"/>
    <property type="match status" value="1"/>
</dbReference>
<feature type="transmembrane region" description="Helical" evidence="6">
    <location>
        <begin position="6"/>
        <end position="27"/>
    </location>
</feature>
<evidence type="ECO:0000256" key="4">
    <source>
        <dbReference type="ARBA" id="ARBA00022989"/>
    </source>
</evidence>
<evidence type="ECO:0000256" key="6">
    <source>
        <dbReference type="SAM" id="Phobius"/>
    </source>
</evidence>
<proteinExistence type="inferred from homology"/>
<comment type="subcellular location">
    <subcellularLocation>
        <location evidence="1">Membrane</location>
        <topology evidence="1">Multi-pass membrane protein</topology>
    </subcellularLocation>
</comment>
<evidence type="ECO:0000259" key="7">
    <source>
        <dbReference type="Pfam" id="PF04138"/>
    </source>
</evidence>
<feature type="transmembrane region" description="Helical" evidence="6">
    <location>
        <begin position="190"/>
        <end position="208"/>
    </location>
</feature>
<protein>
    <recommendedName>
        <fullName evidence="7">GtrA/DPMS transmembrane domain-containing protein</fullName>
    </recommendedName>
</protein>
<reference evidence="8 9" key="1">
    <citation type="journal article" date="2016" name="Nat. Commun.">
        <title>Thousands of microbial genomes shed light on interconnected biogeochemical processes in an aquifer system.</title>
        <authorList>
            <person name="Anantharaman K."/>
            <person name="Brown C.T."/>
            <person name="Hug L.A."/>
            <person name="Sharon I."/>
            <person name="Castelle C.J."/>
            <person name="Probst A.J."/>
            <person name="Thomas B.C."/>
            <person name="Singh A."/>
            <person name="Wilkins M.J."/>
            <person name="Karaoz U."/>
            <person name="Brodie E.L."/>
            <person name="Williams K.H."/>
            <person name="Hubbard S.S."/>
            <person name="Banfield J.F."/>
        </authorList>
    </citation>
    <scope>NUCLEOTIDE SEQUENCE [LARGE SCALE GENOMIC DNA]</scope>
</reference>
<evidence type="ECO:0000256" key="2">
    <source>
        <dbReference type="ARBA" id="ARBA00009399"/>
    </source>
</evidence>
<evidence type="ECO:0000256" key="3">
    <source>
        <dbReference type="ARBA" id="ARBA00022692"/>
    </source>
</evidence>
<dbReference type="PANTHER" id="PTHR38459:SF1">
    <property type="entry name" value="PROPHAGE BACTOPRENOL-LINKED GLUCOSE TRANSLOCASE HOMOLOG"/>
    <property type="match status" value="1"/>
</dbReference>
<dbReference type="InterPro" id="IPR007267">
    <property type="entry name" value="GtrA_DPMS_TM"/>
</dbReference>
<dbReference type="EMBL" id="MHNL01000005">
    <property type="protein sequence ID" value="OGZ45801.1"/>
    <property type="molecule type" value="Genomic_DNA"/>
</dbReference>
<accession>A0A1G2G7B7</accession>
<dbReference type="GO" id="GO:0005886">
    <property type="term" value="C:plasma membrane"/>
    <property type="evidence" value="ECO:0007669"/>
    <property type="project" value="TreeGrafter"/>
</dbReference>
<keyword evidence="4 6" id="KW-1133">Transmembrane helix</keyword>
<dbReference type="GO" id="GO:0000271">
    <property type="term" value="P:polysaccharide biosynthetic process"/>
    <property type="evidence" value="ECO:0007669"/>
    <property type="project" value="InterPro"/>
</dbReference>
<evidence type="ECO:0000313" key="8">
    <source>
        <dbReference type="EMBL" id="OGZ45801.1"/>
    </source>
</evidence>
<sequence>MNIKDYVLGALSGFLMGVFLLPTFSFLNIHIKDAIAPFVAMAGLQLPAGFSNTWLLGIIPVLWILGVLLGRILSAKIPFMIQFARYVAAGFLSFAIDFAIYNMLLSYFGVTSGSKLILSKGIGFMTGNLNAYTWNHFWVFGDKRDPNESILKEYGRFLSVSVVGLVINVGVTALFTDVIGVRGGFTPEAWANIAGVIAVAAVILWNFAGYKLIVFKKKQPIVGSMQ</sequence>
<evidence type="ECO:0000256" key="1">
    <source>
        <dbReference type="ARBA" id="ARBA00004141"/>
    </source>
</evidence>
<feature type="transmembrane region" description="Helical" evidence="6">
    <location>
        <begin position="86"/>
        <end position="110"/>
    </location>
</feature>
<organism evidence="8 9">
    <name type="scientific">Candidatus Ryanbacteria bacterium RIFCSPHIGHO2_01_FULL_48_27</name>
    <dbReference type="NCBI Taxonomy" id="1802115"/>
    <lineage>
        <taxon>Bacteria</taxon>
        <taxon>Candidatus Ryaniibacteriota</taxon>
    </lineage>
</organism>
<feature type="transmembrane region" description="Helical" evidence="6">
    <location>
        <begin position="154"/>
        <end position="175"/>
    </location>
</feature>
<feature type="transmembrane region" description="Helical" evidence="6">
    <location>
        <begin position="116"/>
        <end position="134"/>
    </location>
</feature>
<evidence type="ECO:0000256" key="5">
    <source>
        <dbReference type="ARBA" id="ARBA00023136"/>
    </source>
</evidence>
<feature type="transmembrane region" description="Helical" evidence="6">
    <location>
        <begin position="56"/>
        <end position="74"/>
    </location>
</feature>
<keyword evidence="3 6" id="KW-0812">Transmembrane</keyword>
<dbReference type="Proteomes" id="UP000177785">
    <property type="component" value="Unassembled WGS sequence"/>
</dbReference>
<dbReference type="AlphaFoldDB" id="A0A1G2G7B7"/>
<gene>
    <name evidence="8" type="ORF">A2756_02750</name>
</gene>
<keyword evidence="5 6" id="KW-0472">Membrane</keyword>
<comment type="caution">
    <text evidence="8">The sequence shown here is derived from an EMBL/GenBank/DDBJ whole genome shotgun (WGS) entry which is preliminary data.</text>
</comment>